<evidence type="ECO:0000256" key="3">
    <source>
        <dbReference type="SAM" id="MobiDB-lite"/>
    </source>
</evidence>
<feature type="region of interest" description="Disordered" evidence="3">
    <location>
        <begin position="75"/>
        <end position="99"/>
    </location>
</feature>
<keyword evidence="1" id="KW-0547">Nucleotide-binding</keyword>
<gene>
    <name evidence="4" type="ORF">SASPL_130554</name>
</gene>
<evidence type="ECO:0000313" key="4">
    <source>
        <dbReference type="EMBL" id="KAG6407562.1"/>
    </source>
</evidence>
<feature type="region of interest" description="Disordered" evidence="3">
    <location>
        <begin position="296"/>
        <end position="323"/>
    </location>
</feature>
<dbReference type="PANTHER" id="PTHR45639">
    <property type="entry name" value="HSC70CB, ISOFORM G-RELATED"/>
    <property type="match status" value="1"/>
</dbReference>
<dbReference type="Gene3D" id="1.20.1270.10">
    <property type="match status" value="1"/>
</dbReference>
<organism evidence="4">
    <name type="scientific">Salvia splendens</name>
    <name type="common">Scarlet sage</name>
    <dbReference type="NCBI Taxonomy" id="180675"/>
    <lineage>
        <taxon>Eukaryota</taxon>
        <taxon>Viridiplantae</taxon>
        <taxon>Streptophyta</taxon>
        <taxon>Embryophyta</taxon>
        <taxon>Tracheophyta</taxon>
        <taxon>Spermatophyta</taxon>
        <taxon>Magnoliopsida</taxon>
        <taxon>eudicotyledons</taxon>
        <taxon>Gunneridae</taxon>
        <taxon>Pentapetalae</taxon>
        <taxon>asterids</taxon>
        <taxon>lamiids</taxon>
        <taxon>Lamiales</taxon>
        <taxon>Lamiaceae</taxon>
        <taxon>Nepetoideae</taxon>
        <taxon>Mentheae</taxon>
        <taxon>Salviinae</taxon>
        <taxon>Salvia</taxon>
        <taxon>Salvia subgen. Calosphace</taxon>
        <taxon>core Calosphace</taxon>
    </lineage>
</organism>
<dbReference type="EMBL" id="PNBA02000011">
    <property type="protein sequence ID" value="KAG6407562.1"/>
    <property type="molecule type" value="Genomic_DNA"/>
</dbReference>
<dbReference type="Proteomes" id="UP000298416">
    <property type="component" value="Unassembled WGS sequence"/>
</dbReference>
<dbReference type="InterPro" id="IPR013126">
    <property type="entry name" value="Hsp_70_fam"/>
</dbReference>
<dbReference type="GO" id="GO:0005524">
    <property type="term" value="F:ATP binding"/>
    <property type="evidence" value="ECO:0007669"/>
    <property type="project" value="UniProtKB-KW"/>
</dbReference>
<protein>
    <submittedName>
        <fullName evidence="4">Uncharacterized protein</fullName>
    </submittedName>
</protein>
<dbReference type="GO" id="GO:0005829">
    <property type="term" value="C:cytosol"/>
    <property type="evidence" value="ECO:0007669"/>
    <property type="project" value="TreeGrafter"/>
</dbReference>
<feature type="compositionally biased region" description="Pro residues" evidence="3">
    <location>
        <begin position="301"/>
        <end position="317"/>
    </location>
</feature>
<reference evidence="4" key="1">
    <citation type="submission" date="2018-01" db="EMBL/GenBank/DDBJ databases">
        <authorList>
            <person name="Mao J.F."/>
        </authorList>
    </citation>
    <scope>NUCLEOTIDE SEQUENCE</scope>
    <source>
        <strain evidence="4">Huo1</strain>
        <tissue evidence="4">Leaf</tissue>
    </source>
</reference>
<feature type="compositionally biased region" description="Low complexity" evidence="3">
    <location>
        <begin position="869"/>
        <end position="882"/>
    </location>
</feature>
<proteinExistence type="predicted"/>
<reference evidence="4" key="2">
    <citation type="submission" date="2020-08" db="EMBL/GenBank/DDBJ databases">
        <title>Plant Genome Project.</title>
        <authorList>
            <person name="Zhang R.-G."/>
        </authorList>
    </citation>
    <scope>NUCLEOTIDE SEQUENCE</scope>
    <source>
        <strain evidence="4">Huo1</strain>
        <tissue evidence="4">Leaf</tissue>
    </source>
</reference>
<feature type="region of interest" description="Disordered" evidence="3">
    <location>
        <begin position="156"/>
        <end position="188"/>
    </location>
</feature>
<dbReference type="InterPro" id="IPR029048">
    <property type="entry name" value="HSP70_C_sf"/>
</dbReference>
<dbReference type="AlphaFoldDB" id="A0A8X8ZJS2"/>
<dbReference type="GO" id="GO:0005634">
    <property type="term" value="C:nucleus"/>
    <property type="evidence" value="ECO:0007669"/>
    <property type="project" value="TreeGrafter"/>
</dbReference>
<dbReference type="Pfam" id="PF00012">
    <property type="entry name" value="HSP70"/>
    <property type="match status" value="1"/>
</dbReference>
<keyword evidence="5" id="KW-1185">Reference proteome</keyword>
<evidence type="ECO:0000256" key="1">
    <source>
        <dbReference type="ARBA" id="ARBA00022741"/>
    </source>
</evidence>
<comment type="caution">
    <text evidence="4">The sequence shown here is derived from an EMBL/GenBank/DDBJ whole genome shotgun (WGS) entry which is preliminary data.</text>
</comment>
<keyword evidence="2" id="KW-0067">ATP-binding</keyword>
<feature type="region of interest" description="Disordered" evidence="3">
    <location>
        <begin position="615"/>
        <end position="647"/>
    </location>
</feature>
<accession>A0A8X8ZJS2</accession>
<dbReference type="FunFam" id="1.20.1270.10:FF:000002">
    <property type="entry name" value="Heat shock 70 kDa protein 4"/>
    <property type="match status" value="1"/>
</dbReference>
<dbReference type="SUPFAM" id="SSF100934">
    <property type="entry name" value="Heat shock protein 70kD (HSP70), C-terminal subdomain"/>
    <property type="match status" value="2"/>
</dbReference>
<sequence>MPGPVTKKKAIPGLRSLGSRCVPDYQVSVGMKEQEGDEMSYSSTLDVQNAYSCAEATVFDCVGDCGTIEMSLGISRTPLPSENRGSREHGDNSPDDQQTSYCEETYLTCIPDMRATRGLEASSSSTGALDLTALAFEQVLASLARVEARLDAAERCNQIASPRPRPKPDPPNPDLPGGRPDPPRHRPIRNAATTVAHQHQLWFGGQHSRGHHRSTLPDNLVWERYGSGGEGSHGRLPTAWDRYGVSAGMTHGRQTTALDNPAHRWDNRAWRHVPASENEWGWREGEPYFDMQRFDQRRQDLPPPPTRPDLRPGPQPPYSDWARERTAWDNPDHRHEIHAGRQSTAWDSPWARHDGGGYSEPPRYDHYRSDRPRYEKMIPPCFDGSDAVNWISRVPVVVGGDPPNRVVSDDERSDPGGYRRIGFFGDKIGGCDKKEFEMALQDRVMEETKDKKNVVEAYVYDMRNKLHDKYHEFVTESDREQLISRLQEVEDWLYEDGEDETKGVYIAKLDELKKQVDPIEERFKEHSERGTVINQLIYCINSYRDTARLNDSKCDHIDLAEKQKVLSDCVEAEALLREKQLHQDTLPKYTTPVLLSAEVRKKAESLDRSCRPIMIKPKPAAKPSTPEPVPTERGMEVVSDEKDDEDKMWEEEQVRKGLGKWPDDGVGIQGAGAPVGGLSRLPPSGMHHPTQNVDGRSCYNNVGGVSFDMFGRDVNQRKWMDITRRSEARRVKADSKRKLAMERASSVKLIEGKFSIDESDSETSAHESTHNQLLQVAAKIFSEAAEEYPQFQVVRGKFEKWKKDCATSYRDAYIVLMAVYVGDEEVWKCPKHPSKRRRSGICPACLRDRLGSLCPSCHTARPCSCSCSAESSSSTSSSSSSSNLVDGEPSFRRSRSVAVPFFRSRHGEETHGSARTPSFLSMLKRSKTKRAELPPKPKSEEIIVNDEESIESNDRIEDYVRMVSRSRSVNVGASSAMASGLFRRRDDVAASPARGKFWHFPSPMKVFRSSKTPKVVIQA</sequence>
<dbReference type="GO" id="GO:0140662">
    <property type="term" value="F:ATP-dependent protein folding chaperone"/>
    <property type="evidence" value="ECO:0007669"/>
    <property type="project" value="InterPro"/>
</dbReference>
<evidence type="ECO:0000256" key="2">
    <source>
        <dbReference type="ARBA" id="ARBA00022840"/>
    </source>
</evidence>
<feature type="region of interest" description="Disordered" evidence="3">
    <location>
        <begin position="869"/>
        <end position="889"/>
    </location>
</feature>
<name>A0A8X8ZJS2_SALSN</name>
<evidence type="ECO:0000313" key="5">
    <source>
        <dbReference type="Proteomes" id="UP000298416"/>
    </source>
</evidence>
<dbReference type="PANTHER" id="PTHR45639:SF4">
    <property type="entry name" value="HSC70CB, ISOFORM G"/>
    <property type="match status" value="1"/>
</dbReference>